<keyword evidence="4" id="KW-1133">Transmembrane helix</keyword>
<dbReference type="InterPro" id="IPR016187">
    <property type="entry name" value="CTDL_fold"/>
</dbReference>
<dbReference type="Pfam" id="PF00059">
    <property type="entry name" value="Lectin_C"/>
    <property type="match status" value="1"/>
</dbReference>
<keyword evidence="7" id="KW-1185">Reference proteome</keyword>
<evidence type="ECO:0000259" key="5">
    <source>
        <dbReference type="PROSITE" id="PS50041"/>
    </source>
</evidence>
<dbReference type="AlphaFoldDB" id="A0AAV1EY62"/>
<dbReference type="PANTHER" id="PTHR45710:SF26">
    <property type="entry name" value="RH26557P"/>
    <property type="match status" value="1"/>
</dbReference>
<dbReference type="Gene3D" id="3.10.100.10">
    <property type="entry name" value="Mannose-Binding Protein A, subunit A"/>
    <property type="match status" value="1"/>
</dbReference>
<dbReference type="InterPro" id="IPR016186">
    <property type="entry name" value="C-type_lectin-like/link_sf"/>
</dbReference>
<dbReference type="PROSITE" id="PS50041">
    <property type="entry name" value="C_TYPE_LECTIN_2"/>
    <property type="match status" value="1"/>
</dbReference>
<gene>
    <name evidence="6" type="ORF">XNOV1_A035161</name>
</gene>
<comment type="subcellular location">
    <subcellularLocation>
        <location evidence="1">Cell membrane</location>
        <topology evidence="1">Single-pass type II membrane protein</topology>
    </subcellularLocation>
</comment>
<dbReference type="GO" id="GO:0005886">
    <property type="term" value="C:plasma membrane"/>
    <property type="evidence" value="ECO:0007669"/>
    <property type="project" value="UniProtKB-SubCell"/>
</dbReference>
<dbReference type="InterPro" id="IPR033989">
    <property type="entry name" value="CD209-like_CTLD"/>
</dbReference>
<evidence type="ECO:0000313" key="6">
    <source>
        <dbReference type="EMBL" id="CAJ1053402.1"/>
    </source>
</evidence>
<evidence type="ECO:0000256" key="2">
    <source>
        <dbReference type="ARBA" id="ARBA00022734"/>
    </source>
</evidence>
<evidence type="ECO:0000256" key="3">
    <source>
        <dbReference type="ARBA" id="ARBA00023157"/>
    </source>
</evidence>
<evidence type="ECO:0000256" key="1">
    <source>
        <dbReference type="ARBA" id="ARBA00004401"/>
    </source>
</evidence>
<dbReference type="GO" id="GO:0030246">
    <property type="term" value="F:carbohydrate binding"/>
    <property type="evidence" value="ECO:0007669"/>
    <property type="project" value="UniProtKB-KW"/>
</dbReference>
<reference evidence="6" key="1">
    <citation type="submission" date="2023-08" db="EMBL/GenBank/DDBJ databases">
        <authorList>
            <person name="Alioto T."/>
            <person name="Alioto T."/>
            <person name="Gomez Garrido J."/>
        </authorList>
    </citation>
    <scope>NUCLEOTIDE SEQUENCE</scope>
</reference>
<proteinExistence type="predicted"/>
<keyword evidence="3" id="KW-1015">Disulfide bond</keyword>
<accession>A0AAV1EY62</accession>
<keyword evidence="2" id="KW-0430">Lectin</keyword>
<evidence type="ECO:0000313" key="7">
    <source>
        <dbReference type="Proteomes" id="UP001178508"/>
    </source>
</evidence>
<feature type="transmembrane region" description="Helical" evidence="4">
    <location>
        <begin position="49"/>
        <end position="72"/>
    </location>
</feature>
<evidence type="ECO:0000256" key="4">
    <source>
        <dbReference type="SAM" id="Phobius"/>
    </source>
</evidence>
<dbReference type="Proteomes" id="UP001178508">
    <property type="component" value="Chromosome 3"/>
</dbReference>
<dbReference type="CDD" id="cd03590">
    <property type="entry name" value="CLECT_DC-SIGN_like"/>
    <property type="match status" value="1"/>
</dbReference>
<sequence length="212" mass="23944">MAVSFYSGEPYINMEVGEYQEFSRPEPEPEPRDIAKEGNKKSKFRHLGVVLLSFSLLCVLQGVLNIALRLALSEPCVKAQTEGHSCPQGWLMFASSCYYISSQQKNWDDSHEDCLQRGANLVVIDSRLEQAFLMGFTPAAWVGMTDRDQEGKWVWVDGTEVNKKRLLWAQGQPDGAFGGEDCGDLRTMISFLGLNDYNCSSRTQWICEKKIQ</sequence>
<feature type="domain" description="C-type lectin" evidence="5">
    <location>
        <begin position="93"/>
        <end position="208"/>
    </location>
</feature>
<dbReference type="InterPro" id="IPR001304">
    <property type="entry name" value="C-type_lectin-like"/>
</dbReference>
<keyword evidence="4" id="KW-0812">Transmembrane</keyword>
<dbReference type="InterPro" id="IPR018378">
    <property type="entry name" value="C-type_lectin_CS"/>
</dbReference>
<dbReference type="InterPro" id="IPR050828">
    <property type="entry name" value="C-type_lectin/matrix_domain"/>
</dbReference>
<dbReference type="SUPFAM" id="SSF56436">
    <property type="entry name" value="C-type lectin-like"/>
    <property type="match status" value="1"/>
</dbReference>
<organism evidence="6 7">
    <name type="scientific">Xyrichtys novacula</name>
    <name type="common">Pearly razorfish</name>
    <name type="synonym">Hemipteronotus novacula</name>
    <dbReference type="NCBI Taxonomy" id="13765"/>
    <lineage>
        <taxon>Eukaryota</taxon>
        <taxon>Metazoa</taxon>
        <taxon>Chordata</taxon>
        <taxon>Craniata</taxon>
        <taxon>Vertebrata</taxon>
        <taxon>Euteleostomi</taxon>
        <taxon>Actinopterygii</taxon>
        <taxon>Neopterygii</taxon>
        <taxon>Teleostei</taxon>
        <taxon>Neoteleostei</taxon>
        <taxon>Acanthomorphata</taxon>
        <taxon>Eupercaria</taxon>
        <taxon>Labriformes</taxon>
        <taxon>Labridae</taxon>
        <taxon>Xyrichtys</taxon>
    </lineage>
</organism>
<protein>
    <submittedName>
        <fullName evidence="6">CD209 antigen-like protein C</fullName>
    </submittedName>
</protein>
<dbReference type="PANTHER" id="PTHR45710">
    <property type="entry name" value="C-TYPE LECTIN DOMAIN-CONTAINING PROTEIN 180"/>
    <property type="match status" value="1"/>
</dbReference>
<dbReference type="PROSITE" id="PS00615">
    <property type="entry name" value="C_TYPE_LECTIN_1"/>
    <property type="match status" value="1"/>
</dbReference>
<name>A0AAV1EY62_XYRNO</name>
<keyword evidence="4" id="KW-0472">Membrane</keyword>
<dbReference type="SMART" id="SM00034">
    <property type="entry name" value="CLECT"/>
    <property type="match status" value="1"/>
</dbReference>
<dbReference type="EMBL" id="OY660866">
    <property type="protein sequence ID" value="CAJ1053402.1"/>
    <property type="molecule type" value="Genomic_DNA"/>
</dbReference>